<dbReference type="InterPro" id="IPR036291">
    <property type="entry name" value="NAD(P)-bd_dom_sf"/>
</dbReference>
<gene>
    <name evidence="2" type="ORF">COU32_03785</name>
</gene>
<protein>
    <recommendedName>
        <fullName evidence="1">NAD-dependent epimerase/dehydratase domain-containing protein</fullName>
    </recommendedName>
</protein>
<dbReference type="Gene3D" id="3.90.25.10">
    <property type="entry name" value="UDP-galactose 4-epimerase, domain 1"/>
    <property type="match status" value="1"/>
</dbReference>
<dbReference type="InterPro" id="IPR050177">
    <property type="entry name" value="Lipid_A_modif_metabolic_enz"/>
</dbReference>
<reference evidence="3" key="1">
    <citation type="submission" date="2017-09" db="EMBL/GenBank/DDBJ databases">
        <title>Depth-based differentiation of microbial function through sediment-hosted aquifers and enrichment of novel symbionts in the deep terrestrial subsurface.</title>
        <authorList>
            <person name="Probst A.J."/>
            <person name="Ladd B."/>
            <person name="Jarett J.K."/>
            <person name="Geller-Mcgrath D.E."/>
            <person name="Sieber C.M.K."/>
            <person name="Emerson J.B."/>
            <person name="Anantharaman K."/>
            <person name="Thomas B.C."/>
            <person name="Malmstrom R."/>
            <person name="Stieglmeier M."/>
            <person name="Klingl A."/>
            <person name="Woyke T."/>
            <person name="Ryan C.M."/>
            <person name="Banfield J.F."/>
        </authorList>
    </citation>
    <scope>NUCLEOTIDE SEQUENCE [LARGE SCALE GENOMIC DNA]</scope>
</reference>
<comment type="caution">
    <text evidence="2">The sequence shown here is derived from an EMBL/GenBank/DDBJ whole genome shotgun (WGS) entry which is preliminary data.</text>
</comment>
<dbReference type="PANTHER" id="PTHR43245:SF13">
    <property type="entry name" value="UDP-D-APIOSE_UDP-D-XYLOSE SYNTHASE 2"/>
    <property type="match status" value="1"/>
</dbReference>
<sequence length="299" mass="32982">MARCLVTGGAGFIGSHLTDQLLADGHEVLVIDSLLLGKREFVAKEATFHQIDIRELATMKPLFEGIDVVFHLAAEPRLPLSIEDPIGTHDVNVTGTLHVLDLARQAGVKKVIITSSAAVYGDEPLPISEDTVPRPKSPYGMHKHMDEQYARLFHDLYGLATVSLRYFNVYGPRKLANGGYPMVIPVFMQQRKDNQPLTMTGDGEQTRDYVHVSDVVRANILAWQSEVANGDAINIASGVQTSVNDIAMLIGGDTTHVSERKGEVRFMQADITKAKELLGWEPTIELEEGIATLKKEWKL</sequence>
<dbReference type="InterPro" id="IPR001509">
    <property type="entry name" value="Epimerase_deHydtase"/>
</dbReference>
<name>A0A2H0TVG3_9BACT</name>
<dbReference type="EMBL" id="PFBY01000040">
    <property type="protein sequence ID" value="PIR76140.1"/>
    <property type="molecule type" value="Genomic_DNA"/>
</dbReference>
<evidence type="ECO:0000259" key="1">
    <source>
        <dbReference type="Pfam" id="PF01370"/>
    </source>
</evidence>
<organism evidence="2 3">
    <name type="scientific">Candidatus Magasanikbacteria bacterium CG10_big_fil_rev_8_21_14_0_10_42_10</name>
    <dbReference type="NCBI Taxonomy" id="1974649"/>
    <lineage>
        <taxon>Bacteria</taxon>
        <taxon>Candidatus Magasanikiibacteriota</taxon>
    </lineage>
</organism>
<dbReference type="AlphaFoldDB" id="A0A2H0TVG3"/>
<evidence type="ECO:0000313" key="2">
    <source>
        <dbReference type="EMBL" id="PIR76140.1"/>
    </source>
</evidence>
<dbReference type="PANTHER" id="PTHR43245">
    <property type="entry name" value="BIFUNCTIONAL POLYMYXIN RESISTANCE PROTEIN ARNA"/>
    <property type="match status" value="1"/>
</dbReference>
<dbReference type="Gene3D" id="3.40.50.720">
    <property type="entry name" value="NAD(P)-binding Rossmann-like Domain"/>
    <property type="match status" value="1"/>
</dbReference>
<accession>A0A2H0TVG3</accession>
<proteinExistence type="predicted"/>
<dbReference type="Pfam" id="PF01370">
    <property type="entry name" value="Epimerase"/>
    <property type="match status" value="1"/>
</dbReference>
<dbReference type="SUPFAM" id="SSF51735">
    <property type="entry name" value="NAD(P)-binding Rossmann-fold domains"/>
    <property type="match status" value="1"/>
</dbReference>
<dbReference type="Proteomes" id="UP000231530">
    <property type="component" value="Unassembled WGS sequence"/>
</dbReference>
<feature type="domain" description="NAD-dependent epimerase/dehydratase" evidence="1">
    <location>
        <begin position="5"/>
        <end position="236"/>
    </location>
</feature>
<evidence type="ECO:0000313" key="3">
    <source>
        <dbReference type="Proteomes" id="UP000231530"/>
    </source>
</evidence>